<dbReference type="GO" id="GO:0000287">
    <property type="term" value="F:magnesium ion binding"/>
    <property type="evidence" value="ECO:0007669"/>
    <property type="project" value="InterPro"/>
</dbReference>
<dbReference type="SUPFAM" id="SSF53901">
    <property type="entry name" value="Thiolase-like"/>
    <property type="match status" value="1"/>
</dbReference>
<feature type="compositionally biased region" description="Pro residues" evidence="6">
    <location>
        <begin position="1346"/>
        <end position="1356"/>
    </location>
</feature>
<gene>
    <name evidence="9" type="ORF">GCM10012282_49230</name>
</gene>
<keyword evidence="10" id="KW-1185">Reference proteome</keyword>
<feature type="compositionally biased region" description="Low complexity" evidence="6">
    <location>
        <begin position="1281"/>
        <end position="1295"/>
    </location>
</feature>
<name>A0A917L7J3_9ACTN</name>
<dbReference type="CDD" id="cd00833">
    <property type="entry name" value="PKS"/>
    <property type="match status" value="1"/>
</dbReference>
<dbReference type="InterPro" id="IPR029069">
    <property type="entry name" value="HotDog_dom_sf"/>
</dbReference>
<dbReference type="PROSITE" id="PS52004">
    <property type="entry name" value="KS3_2"/>
    <property type="match status" value="1"/>
</dbReference>
<keyword evidence="4" id="KW-0012">Acyltransferase</keyword>
<dbReference type="GO" id="GO:0004315">
    <property type="term" value="F:3-oxoacyl-[acyl-carrier-protein] synthase activity"/>
    <property type="evidence" value="ECO:0007669"/>
    <property type="project" value="InterPro"/>
</dbReference>
<dbReference type="Proteomes" id="UP000625682">
    <property type="component" value="Unassembled WGS sequence"/>
</dbReference>
<feature type="region of interest" description="N-terminal hotdog fold" evidence="5">
    <location>
        <begin position="1340"/>
        <end position="1485"/>
    </location>
</feature>
<evidence type="ECO:0008006" key="11">
    <source>
        <dbReference type="Google" id="ProtNLM"/>
    </source>
</evidence>
<accession>A0A917L7J3</accession>
<dbReference type="InterPro" id="IPR014043">
    <property type="entry name" value="Acyl_transferase_dom"/>
</dbReference>
<feature type="compositionally biased region" description="Pro residues" evidence="6">
    <location>
        <begin position="1296"/>
        <end position="1318"/>
    </location>
</feature>
<dbReference type="InterPro" id="IPR037143">
    <property type="entry name" value="4-PPantetheinyl_Trfase_dom_sf"/>
</dbReference>
<dbReference type="InterPro" id="IPR016035">
    <property type="entry name" value="Acyl_Trfase/lysoPLipase"/>
</dbReference>
<dbReference type="InterPro" id="IPR001227">
    <property type="entry name" value="Ac_transferase_dom_sf"/>
</dbReference>
<dbReference type="SUPFAM" id="SSF52151">
    <property type="entry name" value="FabD/lysophospholipase-like"/>
    <property type="match status" value="1"/>
</dbReference>
<dbReference type="GO" id="GO:0008897">
    <property type="term" value="F:holo-[acyl-carrier-protein] synthase activity"/>
    <property type="evidence" value="ECO:0007669"/>
    <property type="project" value="InterPro"/>
</dbReference>
<dbReference type="Pfam" id="PF02801">
    <property type="entry name" value="Ketoacyl-synt_C"/>
    <property type="match status" value="1"/>
</dbReference>
<evidence type="ECO:0000256" key="1">
    <source>
        <dbReference type="ARBA" id="ARBA00022450"/>
    </source>
</evidence>
<dbReference type="PROSITE" id="PS00606">
    <property type="entry name" value="KS3_1"/>
    <property type="match status" value="1"/>
</dbReference>
<organism evidence="9 10">
    <name type="scientific">Streptomyces lacrimifluminis</name>
    <dbReference type="NCBI Taxonomy" id="1500077"/>
    <lineage>
        <taxon>Bacteria</taxon>
        <taxon>Bacillati</taxon>
        <taxon>Actinomycetota</taxon>
        <taxon>Actinomycetes</taxon>
        <taxon>Kitasatosporales</taxon>
        <taxon>Streptomycetaceae</taxon>
        <taxon>Streptomyces</taxon>
    </lineage>
</organism>
<feature type="compositionally biased region" description="Gly residues" evidence="6">
    <location>
        <begin position="1215"/>
        <end position="1224"/>
    </location>
</feature>
<feature type="region of interest" description="C-terminal hotdog fold" evidence="5">
    <location>
        <begin position="1496"/>
        <end position="1630"/>
    </location>
</feature>
<dbReference type="SUPFAM" id="SSF54637">
    <property type="entry name" value="Thioesterase/thiol ester dehydrase-isomerase"/>
    <property type="match status" value="1"/>
</dbReference>
<evidence type="ECO:0000256" key="6">
    <source>
        <dbReference type="SAM" id="MobiDB-lite"/>
    </source>
</evidence>
<feature type="compositionally biased region" description="Low complexity" evidence="6">
    <location>
        <begin position="1018"/>
        <end position="1037"/>
    </location>
</feature>
<evidence type="ECO:0000259" key="8">
    <source>
        <dbReference type="PROSITE" id="PS52019"/>
    </source>
</evidence>
<feature type="domain" description="PKS/mFAS DH" evidence="8">
    <location>
        <begin position="1340"/>
        <end position="1630"/>
    </location>
</feature>
<dbReference type="SMART" id="SM00827">
    <property type="entry name" value="PKS_AT"/>
    <property type="match status" value="1"/>
</dbReference>
<reference evidence="9" key="1">
    <citation type="journal article" date="2014" name="Int. J. Syst. Evol. Microbiol.">
        <title>Complete genome sequence of Corynebacterium casei LMG S-19264T (=DSM 44701T), isolated from a smear-ripened cheese.</title>
        <authorList>
            <consortium name="US DOE Joint Genome Institute (JGI-PGF)"/>
            <person name="Walter F."/>
            <person name="Albersmeier A."/>
            <person name="Kalinowski J."/>
            <person name="Ruckert C."/>
        </authorList>
    </citation>
    <scope>NUCLEOTIDE SEQUENCE</scope>
    <source>
        <strain evidence="9">CGMCC 4.7272</strain>
    </source>
</reference>
<dbReference type="Gene3D" id="3.90.470.20">
    <property type="entry name" value="4'-phosphopantetheinyl transferase domain"/>
    <property type="match status" value="2"/>
</dbReference>
<comment type="caution">
    <text evidence="9">The sequence shown here is derived from an EMBL/GenBank/DDBJ whole genome shotgun (WGS) entry which is preliminary data.</text>
</comment>
<dbReference type="InterPro" id="IPR042104">
    <property type="entry name" value="PKS_dehydratase_sf"/>
</dbReference>
<evidence type="ECO:0000313" key="9">
    <source>
        <dbReference type="EMBL" id="GGJ46493.1"/>
    </source>
</evidence>
<feature type="compositionally biased region" description="Low complexity" evidence="6">
    <location>
        <begin position="1225"/>
        <end position="1241"/>
    </location>
</feature>
<feature type="region of interest" description="Disordered" evidence="6">
    <location>
        <begin position="1018"/>
        <end position="1069"/>
    </location>
</feature>
<feature type="domain" description="Ketosynthase family 3 (KS3)" evidence="7">
    <location>
        <begin position="1"/>
        <end position="468"/>
    </location>
</feature>
<proteinExistence type="predicted"/>
<sequence>MAIVGMSVLLPGAADLDSYWRNLLAGTDAITEVPDGRWDADAYYRPDSAGGRAVADQVYCRRGGFVDGLAEVEVTRFGIMPNSVSGTEPDQLIALNVAAAALADAGGDDHLPDRHRIGVVLGRGGYLTPGLVRLDQRVRTASQLVRTLGELLPDLDSAQLARVREAFTDRLGPDSPESAIGLVPNLAASRVANRLDLRGPAYTVDAACASSLVAVDQAVNELASGRCDVMLAGGVHHCHDITLWSVFSQLRALSPSQRIRPFHRGADGILIGEGTGVVVLKRLADAERDGDRIYAVIRGTGVASDGRAAGLVNPDPGGQTHAVRQAWRAAGLDPAQPGSVGLLEAHGTATPAGDAAELATLAEVFGPPESEGAGGGGPAVIGSVKSMIGHTMPAAGVAGLVKAALAVHHGMLLPTLHCDDPNPALLATRFRPLDRAAPWETTAEQPVRRAAVNAFGFGGINAHVVLEEAPGARKRKTASPGPTVTVIESERVLLLAADTPDGLAALLDADDTAVLATGLDATRTHPQAGPTRLGIVDPTAKRLKLARRAVAKGLTWQGRSDVWFRPDPLRADTEGELGGLAFVFPGLEGDFEPRVDDIAAHFGLDGVLPTGERAEVGDVGRHGFGVVGVGLLLDRALRRMGVVPDAVAGHSVGEWTAMTAAGLYDGDEVGAFMATFDPDTVTVPGLAFGALGAPAERVLAALSEEGWTDAGIVLSHDNAPSQSMVCGPDAAVEEFVRAFRARGVLSQVLPFQSGFHTPMLAPYLAPIKQAASRFRLQSPTVPVWSGTTAAPFPAAESAVRELFVRHLLEPVRFRQMVEAMYAAGHRTFVQVGTGQLGSLIGDTLSGRDHLVVAANSPHRDGLAQLRRVATALWVSGRATVPALTVPTTTDATANSATHTAGFSDRSMEPARAGSLVSMPAHSATSDATGNSVPQAAASGEWSAASARAGGLVSALPGAAAGGATGNSVPQAAASGEWSAASARAGGLVSALPGAAAGGVTGNSVPQAAASAEWSATSARAGGPVPALPGAAAGSAAGNSDPHAAGPSDRSTEPARAGNSVRGDRPSKRLPVRLDLGGALVSLDEPTLTRLRAELSSGLNLAGPAVTGAPVAAAPPGVGPSPDAAWAPAQAPSTAQRRRAAGVLGVTEVPGAAGLPAAAALTSSLDALAGRFPAAAELGALLRETADTAAELIGAGHRPPGSAAAYAGGDAQDPAGGVGLAGQGGSAPTRAARQAPATPGGASQQASATPADASRQATVPPVGASWQAPSMPAGTSPQAYRTPSGLSAPPTATPAGAPYPAPGTTPPTAPGSAPYPAPGAVPLSAAHPAPAPGSSLPRPRSSAPGARPLPPTPPSQDPSPSWRTTVHVSPDTMPYLLDHCFFPQRPGWPDVADRWPVVPATTIVQHMMDEAQRAAEQTRPGTRAVAVAVHGARFDQWLTATPPLDVDVTVTPVTANPAHRAVSFGPRARATVELATGYPELSACPTPWPTDPTTERTPDHTAAQLYGERWMFHGPAFQGVTELTAMGEAHVRGVITTPPAPGSLLDNVGQILGYWIMATRTSRTVVFPVGMREMRFYGPHPEPGTDVDCFVRITSLTDTVLEADVQLTVDGQVWAVIGGWYDRRFDNDPQTRPVERFPERNTLSQGRPGGWVLLHERWPDLASRDLIMRNSLGGEERSQYERHAPRGRRQWLLGRIAAKDAVRRWLWEREGEGDVFPAEIQVHNDPTGRPYVTGLHGRNLPPLAVSLAHRAEAGVAIVRPHRPASAPGGGPGTGPGIDIEEVVERDASTLATALGPAELALLRARSAADGESEALWFTRFWAAKEAVAKAEGTGFGGRPRDFAVREATGTGDRLTVSGRLAPAYTVNCEQTGNPPGLPERKYVVAWTTGSATQERELEQ</sequence>
<keyword evidence="2" id="KW-0597">Phosphoprotein</keyword>
<dbReference type="GO" id="GO:0006633">
    <property type="term" value="P:fatty acid biosynthetic process"/>
    <property type="evidence" value="ECO:0007669"/>
    <property type="project" value="InterPro"/>
</dbReference>
<dbReference type="SUPFAM" id="SSF56214">
    <property type="entry name" value="4'-phosphopantetheinyl transferase"/>
    <property type="match status" value="2"/>
</dbReference>
<dbReference type="InterPro" id="IPR032821">
    <property type="entry name" value="PKS_assoc"/>
</dbReference>
<evidence type="ECO:0000256" key="2">
    <source>
        <dbReference type="ARBA" id="ARBA00022553"/>
    </source>
</evidence>
<dbReference type="InterPro" id="IPR020841">
    <property type="entry name" value="PKS_Beta-ketoAc_synthase_dom"/>
</dbReference>
<dbReference type="PANTHER" id="PTHR43074:SF1">
    <property type="entry name" value="BETA-KETOACYL SYNTHASE FAMILY PROTEIN-RELATED"/>
    <property type="match status" value="1"/>
</dbReference>
<dbReference type="Pfam" id="PF01648">
    <property type="entry name" value="ACPS"/>
    <property type="match status" value="1"/>
</dbReference>
<evidence type="ECO:0000256" key="4">
    <source>
        <dbReference type="ARBA" id="ARBA00023315"/>
    </source>
</evidence>
<evidence type="ECO:0000256" key="3">
    <source>
        <dbReference type="ARBA" id="ARBA00022679"/>
    </source>
</evidence>
<dbReference type="InterPro" id="IPR014031">
    <property type="entry name" value="Ketoacyl_synth_C"/>
</dbReference>
<feature type="compositionally biased region" description="Low complexity" evidence="6">
    <location>
        <begin position="1319"/>
        <end position="1345"/>
    </location>
</feature>
<evidence type="ECO:0000259" key="7">
    <source>
        <dbReference type="PROSITE" id="PS52004"/>
    </source>
</evidence>
<keyword evidence="3" id="KW-0808">Transferase</keyword>
<protein>
    <recommendedName>
        <fullName evidence="11">Beta-ketoacyl synthase</fullName>
    </recommendedName>
</protein>
<dbReference type="Pfam" id="PF00698">
    <property type="entry name" value="Acyl_transf_1"/>
    <property type="match status" value="1"/>
</dbReference>
<feature type="region of interest" description="Disordered" evidence="6">
    <location>
        <begin position="1193"/>
        <end position="1365"/>
    </location>
</feature>
<dbReference type="PROSITE" id="PS52019">
    <property type="entry name" value="PKS_MFAS_DH"/>
    <property type="match status" value="1"/>
</dbReference>
<feature type="active site" description="Proton donor; for dehydratase activity" evidence="5">
    <location>
        <position position="1545"/>
    </location>
</feature>
<dbReference type="Gene3D" id="3.10.129.110">
    <property type="entry name" value="Polyketide synthase dehydratase"/>
    <property type="match status" value="1"/>
</dbReference>
<dbReference type="Gene3D" id="3.40.366.10">
    <property type="entry name" value="Malonyl-Coenzyme A Acyl Carrier Protein, domain 2"/>
    <property type="match status" value="1"/>
</dbReference>
<reference evidence="9" key="2">
    <citation type="submission" date="2020-09" db="EMBL/GenBank/DDBJ databases">
        <authorList>
            <person name="Sun Q."/>
            <person name="Zhou Y."/>
        </authorList>
    </citation>
    <scope>NUCLEOTIDE SEQUENCE</scope>
    <source>
        <strain evidence="9">CGMCC 4.7272</strain>
    </source>
</reference>
<dbReference type="Pfam" id="PF16197">
    <property type="entry name" value="KAsynt_C_assoc"/>
    <property type="match status" value="1"/>
</dbReference>
<dbReference type="InterPro" id="IPR014030">
    <property type="entry name" value="Ketoacyl_synth_N"/>
</dbReference>
<dbReference type="InterPro" id="IPR052568">
    <property type="entry name" value="PKS-FAS_Synthase"/>
</dbReference>
<evidence type="ECO:0000313" key="10">
    <source>
        <dbReference type="Proteomes" id="UP000625682"/>
    </source>
</evidence>
<dbReference type="EMBL" id="BMMU01000017">
    <property type="protein sequence ID" value="GGJ46493.1"/>
    <property type="molecule type" value="Genomic_DNA"/>
</dbReference>
<dbReference type="InterPro" id="IPR008278">
    <property type="entry name" value="4-PPantetheinyl_Trfase_dom"/>
</dbReference>
<dbReference type="Gene3D" id="3.40.47.10">
    <property type="match status" value="1"/>
</dbReference>
<dbReference type="Pfam" id="PF00109">
    <property type="entry name" value="ketoacyl-synt"/>
    <property type="match status" value="1"/>
</dbReference>
<feature type="region of interest" description="Disordered" evidence="6">
    <location>
        <begin position="889"/>
        <end position="936"/>
    </location>
</feature>
<dbReference type="InterPro" id="IPR049900">
    <property type="entry name" value="PKS_mFAS_DH"/>
</dbReference>
<dbReference type="Gene3D" id="3.30.70.250">
    <property type="entry name" value="Malonyl-CoA ACP transacylase, ACP-binding"/>
    <property type="match status" value="1"/>
</dbReference>
<keyword evidence="1" id="KW-0596">Phosphopantetheine</keyword>
<dbReference type="InterPro" id="IPR016039">
    <property type="entry name" value="Thiolase-like"/>
</dbReference>
<feature type="compositionally biased region" description="Polar residues" evidence="6">
    <location>
        <begin position="922"/>
        <end position="933"/>
    </location>
</feature>
<feature type="active site" description="Proton acceptor; for dehydratase activity" evidence="5">
    <location>
        <position position="1378"/>
    </location>
</feature>
<dbReference type="InterPro" id="IPR018201">
    <property type="entry name" value="Ketoacyl_synth_AS"/>
</dbReference>
<dbReference type="PANTHER" id="PTHR43074">
    <property type="entry name" value="OMEGA-3 POLYUNSATURATED FATTY ACID SYNTHASE PFAB-RELATED"/>
    <property type="match status" value="1"/>
</dbReference>
<dbReference type="SMART" id="SM00825">
    <property type="entry name" value="PKS_KS"/>
    <property type="match status" value="1"/>
</dbReference>
<evidence type="ECO:0000256" key="5">
    <source>
        <dbReference type="PROSITE-ProRule" id="PRU01363"/>
    </source>
</evidence>